<organism evidence="6 7">
    <name type="scientific">Pseudooceanicola antarcticus</name>
    <dbReference type="NCBI Taxonomy" id="1247613"/>
    <lineage>
        <taxon>Bacteria</taxon>
        <taxon>Pseudomonadati</taxon>
        <taxon>Pseudomonadota</taxon>
        <taxon>Alphaproteobacteria</taxon>
        <taxon>Rhodobacterales</taxon>
        <taxon>Paracoccaceae</taxon>
        <taxon>Pseudooceanicola</taxon>
    </lineage>
</organism>
<protein>
    <submittedName>
        <fullName evidence="5 6">Sulfatase</fullName>
    </submittedName>
</protein>
<dbReference type="PANTHER" id="PTHR45953:SF1">
    <property type="entry name" value="IDURONATE 2-SULFATASE"/>
    <property type="match status" value="1"/>
</dbReference>
<dbReference type="AlphaFoldDB" id="A0A285JCP1"/>
<dbReference type="Proteomes" id="UP000231655">
    <property type="component" value="Unassembled WGS sequence"/>
</dbReference>
<dbReference type="PANTHER" id="PTHR45953">
    <property type="entry name" value="IDURONATE 2-SULFATASE"/>
    <property type="match status" value="1"/>
</dbReference>
<evidence type="ECO:0000313" key="7">
    <source>
        <dbReference type="Proteomes" id="UP000231655"/>
    </source>
</evidence>
<dbReference type="Proteomes" id="UP000231702">
    <property type="component" value="Unassembled WGS sequence"/>
</dbReference>
<evidence type="ECO:0000256" key="2">
    <source>
        <dbReference type="ARBA" id="ARBA00022801"/>
    </source>
</evidence>
<keyword evidence="2" id="KW-0378">Hydrolase</keyword>
<keyword evidence="1" id="KW-0479">Metal-binding</keyword>
<evidence type="ECO:0000256" key="1">
    <source>
        <dbReference type="ARBA" id="ARBA00022723"/>
    </source>
</evidence>
<dbReference type="OrthoDB" id="9795675at2"/>
<evidence type="ECO:0000313" key="5">
    <source>
        <dbReference type="EMBL" id="PJE30950.1"/>
    </source>
</evidence>
<dbReference type="GO" id="GO:0008484">
    <property type="term" value="F:sulfuric ester hydrolase activity"/>
    <property type="evidence" value="ECO:0007669"/>
    <property type="project" value="TreeGrafter"/>
</dbReference>
<feature type="domain" description="Sulfatase N-terminal" evidence="4">
    <location>
        <begin position="4"/>
        <end position="318"/>
    </location>
</feature>
<keyword evidence="8" id="KW-1185">Reference proteome</keyword>
<proteinExistence type="predicted"/>
<dbReference type="CDD" id="cd16148">
    <property type="entry name" value="sulfatase_like"/>
    <property type="match status" value="1"/>
</dbReference>
<evidence type="ECO:0000313" key="6">
    <source>
        <dbReference type="EMBL" id="SNY58015.1"/>
    </source>
</evidence>
<evidence type="ECO:0000259" key="4">
    <source>
        <dbReference type="Pfam" id="PF00884"/>
    </source>
</evidence>
<dbReference type="InterPro" id="IPR000917">
    <property type="entry name" value="Sulfatase_N"/>
</dbReference>
<dbReference type="Gene3D" id="3.40.720.10">
    <property type="entry name" value="Alkaline Phosphatase, subunit A"/>
    <property type="match status" value="2"/>
</dbReference>
<evidence type="ECO:0000256" key="3">
    <source>
        <dbReference type="SAM" id="MobiDB-lite"/>
    </source>
</evidence>
<feature type="region of interest" description="Disordered" evidence="3">
    <location>
        <begin position="465"/>
        <end position="487"/>
    </location>
</feature>
<accession>A0A285JCP1</accession>
<sequence length="487" mass="55088">MRAVIVMYDSLNRRMLPPWGAPEEQAPNFARLAAHSATFDTCYAGSMPCMPARREMHTGRYNFLHRFWGPIEPFDDSVYEILSRQGVHTHIVTDHQHYWEDGGATYLTRFSTHETVRGQEGDAWKPYLADLDRAVMQVPPKRARTQDHANRKAIDTIEKMPQTRVFDAGLDFLERNAGQDDWLLQIETFDPHEPFFVPGEEGDDWPTYGRVTETPEGVAAMQQHYLKVLAQCDRNLGRVLDVFDAQGLWDNTMLIVCTDHGFLLGERGWWGKNVMPWYDEAIHTPLFIWDPRSRVAGERREALVQTIDIAPTLLDAFGHAPTPHMQGQPLAATIASDIPVRDAGLFGVFGLHVSVTDGRHVYMRGPSDTEAPLREYTLMPTRMRGFKPLEELARAELHPGFSFTKGAKVLRMPGAPQRGPDDLSTLLFDLESDPGQEQPLNDPELEARMAELLVRLMRASEAPPEQYQRLGLPEAGPVGGQHLHLNQ</sequence>
<dbReference type="Pfam" id="PF00884">
    <property type="entry name" value="Sulfatase"/>
    <property type="match status" value="1"/>
</dbReference>
<name>A0A285JCP1_9RHOB</name>
<evidence type="ECO:0000313" key="8">
    <source>
        <dbReference type="Proteomes" id="UP000231702"/>
    </source>
</evidence>
<dbReference type="EMBL" id="OBEA01000007">
    <property type="protein sequence ID" value="SNY58015.1"/>
    <property type="molecule type" value="Genomic_DNA"/>
</dbReference>
<reference evidence="5 8" key="2">
    <citation type="journal article" date="2018" name="Int. J. Syst. Evol. Microbiol.">
        <title>Pseudooceanicola lipolyticus sp. nov., a marine alphaproteobacterium, reclassification of Oceanicola flagellatus as Pseudooceanicola flagellatus comb. nov. and emended description of the genus Pseudooceanicola.</title>
        <authorList>
            <person name="Huang M.-M."/>
            <person name="Guo L.-L."/>
            <person name="Wu Y.-H."/>
            <person name="Lai Q.-L."/>
            <person name="Shao Z.-Z."/>
            <person name="Wang C.-S."/>
            <person name="Wu M."/>
            <person name="Xu X.-W."/>
        </authorList>
    </citation>
    <scope>NUCLEOTIDE SEQUENCE [LARGE SCALE GENOMIC DNA]</scope>
    <source>
        <strain evidence="5 8">Ar-45</strain>
    </source>
</reference>
<dbReference type="RefSeq" id="WP_097147177.1">
    <property type="nucleotide sequence ID" value="NZ_OBEA01000007.1"/>
</dbReference>
<gene>
    <name evidence="5" type="ORF">CVM39_05770</name>
    <name evidence="6" type="ORF">SAMN06297129_3487</name>
</gene>
<dbReference type="InterPro" id="IPR017850">
    <property type="entry name" value="Alkaline_phosphatase_core_sf"/>
</dbReference>
<dbReference type="EMBL" id="PGTD01000012">
    <property type="protein sequence ID" value="PJE30950.1"/>
    <property type="molecule type" value="Genomic_DNA"/>
</dbReference>
<dbReference type="SUPFAM" id="SSF53649">
    <property type="entry name" value="Alkaline phosphatase-like"/>
    <property type="match status" value="1"/>
</dbReference>
<dbReference type="GO" id="GO:0005737">
    <property type="term" value="C:cytoplasm"/>
    <property type="evidence" value="ECO:0007669"/>
    <property type="project" value="TreeGrafter"/>
</dbReference>
<dbReference type="GO" id="GO:0046872">
    <property type="term" value="F:metal ion binding"/>
    <property type="evidence" value="ECO:0007669"/>
    <property type="project" value="UniProtKB-KW"/>
</dbReference>
<reference evidence="6 7" key="1">
    <citation type="submission" date="2017-09" db="EMBL/GenBank/DDBJ databases">
        <authorList>
            <person name="Ehlers B."/>
            <person name="Leendertz F.H."/>
        </authorList>
    </citation>
    <scope>NUCLEOTIDE SEQUENCE [LARGE SCALE GENOMIC DNA]</scope>
    <source>
        <strain evidence="6 7">CGMCC 1.12662</strain>
    </source>
</reference>